<proteinExistence type="predicted"/>
<gene>
    <name evidence="1" type="ordered locus">Plim_0605</name>
</gene>
<dbReference type="AlphaFoldDB" id="D5SQY5"/>
<keyword evidence="2" id="KW-1185">Reference proteome</keyword>
<accession>D5SQY5</accession>
<organism evidence="1 2">
    <name type="scientific">Planctopirus limnophila (strain ATCC 43296 / DSM 3776 / IFAM 1008 / Mu 290)</name>
    <name type="common">Planctomyces limnophilus</name>
    <dbReference type="NCBI Taxonomy" id="521674"/>
    <lineage>
        <taxon>Bacteria</taxon>
        <taxon>Pseudomonadati</taxon>
        <taxon>Planctomycetota</taxon>
        <taxon>Planctomycetia</taxon>
        <taxon>Planctomycetales</taxon>
        <taxon>Planctomycetaceae</taxon>
        <taxon>Planctopirus</taxon>
    </lineage>
</organism>
<dbReference type="Proteomes" id="UP000002220">
    <property type="component" value="Chromosome"/>
</dbReference>
<dbReference type="KEGG" id="plm:Plim_0605"/>
<evidence type="ECO:0000313" key="2">
    <source>
        <dbReference type="Proteomes" id="UP000002220"/>
    </source>
</evidence>
<sequence>MGMDFVALMRYSRSREVVRAINGLENQTVPLSAEVRSLWREYEFSESDWGRACWVAHDNGRQVKRPRGPDLSVALRTVDGFFLTFGQGVCCVYHLLRWRFFLTEPRWQATMLGACESLADLVQSQDVAVMSDFHPSYAAFFDGAGFDACLSAAVGQEAEVGMIHELFEKVEPHSWDSHGFWRLRSSEPNRSKPSAGEHGL</sequence>
<dbReference type="EMBL" id="CP001744">
    <property type="protein sequence ID" value="ADG66453.1"/>
    <property type="molecule type" value="Genomic_DNA"/>
</dbReference>
<protein>
    <submittedName>
        <fullName evidence="1">Uncharacterized protein</fullName>
    </submittedName>
</protein>
<evidence type="ECO:0000313" key="1">
    <source>
        <dbReference type="EMBL" id="ADG66453.1"/>
    </source>
</evidence>
<reference evidence="1 2" key="1">
    <citation type="journal article" date="2010" name="Stand. Genomic Sci.">
        <title>Complete genome sequence of Planctomyces limnophilus type strain (Mu 290).</title>
        <authorList>
            <person name="Labutti K."/>
            <person name="Sikorski J."/>
            <person name="Schneider S."/>
            <person name="Nolan M."/>
            <person name="Lucas S."/>
            <person name="Glavina Del Rio T."/>
            <person name="Tice H."/>
            <person name="Cheng J.F."/>
            <person name="Goodwin L."/>
            <person name="Pitluck S."/>
            <person name="Liolios K."/>
            <person name="Ivanova N."/>
            <person name="Mavromatis K."/>
            <person name="Mikhailova N."/>
            <person name="Pati A."/>
            <person name="Chen A."/>
            <person name="Palaniappan K."/>
            <person name="Land M."/>
            <person name="Hauser L."/>
            <person name="Chang Y.J."/>
            <person name="Jeffries C.D."/>
            <person name="Tindall B.J."/>
            <person name="Rohde M."/>
            <person name="Goker M."/>
            <person name="Woyke T."/>
            <person name="Bristow J."/>
            <person name="Eisen J.A."/>
            <person name="Markowitz V."/>
            <person name="Hugenholtz P."/>
            <person name="Kyrpides N.C."/>
            <person name="Klenk H.P."/>
            <person name="Lapidus A."/>
        </authorList>
    </citation>
    <scope>NUCLEOTIDE SEQUENCE [LARGE SCALE GENOMIC DNA]</scope>
    <source>
        <strain evidence="2">ATCC 43296 / DSM 3776 / IFAM 1008 / 290</strain>
    </source>
</reference>
<name>D5SQY5_PLAL2</name>
<dbReference type="HOGENOM" id="CLU_1365158_0_0_0"/>